<keyword evidence="3" id="KW-1185">Reference proteome</keyword>
<sequence>MNASRVAVRFVLMVTLAWVATSAWAGGASELRKQAEASVLLTGTVEVAPDGSLRSYRLDHPEMIDAPVLELIDRNVKRWSFEVDSVPEGLPASATIVNSMSILVVAKKLENDAYALRLAGSYFSPKDQQPGTELAYKRHMPPTYPFDAVRARVTGKVYLLVKVGRDGTVEDAMAEQVNLGAVASTEKEMERWRNVLAASALRAVKQWTFTVPTRGEPADQPYFLARVPVEYSIHGSRTAKPRKYGEWATYIPGPRHPNSWEAVEDNPGFAPDALAANGSMYTGGGLRLKSPLQGTVDGG</sequence>
<evidence type="ECO:0008006" key="4">
    <source>
        <dbReference type="Google" id="ProtNLM"/>
    </source>
</evidence>
<gene>
    <name evidence="2" type="ORF">SAMN05216289_11540</name>
</gene>
<dbReference type="EMBL" id="FOVF01000015">
    <property type="protein sequence ID" value="SFN33595.1"/>
    <property type="molecule type" value="Genomic_DNA"/>
</dbReference>
<organism evidence="2 3">
    <name type="scientific">Dokdonella immobilis</name>
    <dbReference type="NCBI Taxonomy" id="578942"/>
    <lineage>
        <taxon>Bacteria</taxon>
        <taxon>Pseudomonadati</taxon>
        <taxon>Pseudomonadota</taxon>
        <taxon>Gammaproteobacteria</taxon>
        <taxon>Lysobacterales</taxon>
        <taxon>Rhodanobacteraceae</taxon>
        <taxon>Dokdonella</taxon>
    </lineage>
</organism>
<dbReference type="Gene3D" id="3.30.1150.10">
    <property type="match status" value="1"/>
</dbReference>
<feature type="chain" id="PRO_5011613000" description="Energy transducer TonB" evidence="1">
    <location>
        <begin position="26"/>
        <end position="299"/>
    </location>
</feature>
<protein>
    <recommendedName>
        <fullName evidence="4">Energy transducer TonB</fullName>
    </recommendedName>
</protein>
<evidence type="ECO:0000313" key="2">
    <source>
        <dbReference type="EMBL" id="SFN33595.1"/>
    </source>
</evidence>
<feature type="signal peptide" evidence="1">
    <location>
        <begin position="1"/>
        <end position="25"/>
    </location>
</feature>
<proteinExistence type="predicted"/>
<dbReference type="SUPFAM" id="SSF74653">
    <property type="entry name" value="TolA/TonB C-terminal domain"/>
    <property type="match status" value="1"/>
</dbReference>
<reference evidence="2 3" key="1">
    <citation type="submission" date="2016-10" db="EMBL/GenBank/DDBJ databases">
        <authorList>
            <person name="de Groot N.N."/>
        </authorList>
    </citation>
    <scope>NUCLEOTIDE SEQUENCE [LARGE SCALE GENOMIC DNA]</scope>
    <source>
        <strain evidence="2 3">CGMCC 1.7659</strain>
    </source>
</reference>
<dbReference type="AlphaFoldDB" id="A0A1I4Y6F7"/>
<keyword evidence="1" id="KW-0732">Signal</keyword>
<evidence type="ECO:0000256" key="1">
    <source>
        <dbReference type="SAM" id="SignalP"/>
    </source>
</evidence>
<evidence type="ECO:0000313" key="3">
    <source>
        <dbReference type="Proteomes" id="UP000198575"/>
    </source>
</evidence>
<name>A0A1I4Y6F7_9GAMM</name>
<dbReference type="Proteomes" id="UP000198575">
    <property type="component" value="Unassembled WGS sequence"/>
</dbReference>
<dbReference type="STRING" id="578942.SAMN05216289_11540"/>
<accession>A0A1I4Y6F7</accession>